<dbReference type="PANTHER" id="PTHR31815">
    <property type="entry name" value="AGAP005329-PA"/>
    <property type="match status" value="1"/>
</dbReference>
<evidence type="ECO:0000256" key="6">
    <source>
        <dbReference type="SAM" id="MobiDB-lite"/>
    </source>
</evidence>
<dbReference type="InterPro" id="IPR018787">
    <property type="entry name" value="DUF2371_TMEM200"/>
</dbReference>
<comment type="similarity">
    <text evidence="2">Belongs to the TMEM200 family.</text>
</comment>
<name>A0A1I7S925_BURXY</name>
<evidence type="ECO:0000313" key="8">
    <source>
        <dbReference type="Proteomes" id="UP000095284"/>
    </source>
</evidence>
<dbReference type="GO" id="GO:0016020">
    <property type="term" value="C:membrane"/>
    <property type="evidence" value="ECO:0007669"/>
    <property type="project" value="UniProtKB-SubCell"/>
</dbReference>
<dbReference type="eggNOG" id="KOG4823">
    <property type="taxonomic scope" value="Eukaryota"/>
</dbReference>
<evidence type="ECO:0000256" key="7">
    <source>
        <dbReference type="SAM" id="Phobius"/>
    </source>
</evidence>
<keyword evidence="4 7" id="KW-1133">Transmembrane helix</keyword>
<proteinExistence type="inferred from homology"/>
<evidence type="ECO:0000256" key="4">
    <source>
        <dbReference type="ARBA" id="ARBA00022989"/>
    </source>
</evidence>
<evidence type="ECO:0000256" key="2">
    <source>
        <dbReference type="ARBA" id="ARBA00005308"/>
    </source>
</evidence>
<evidence type="ECO:0000256" key="5">
    <source>
        <dbReference type="ARBA" id="ARBA00023136"/>
    </source>
</evidence>
<sequence>MYAPRALRSASFLQPDGFTLSELAARPRINQFPRRNLSKRAYSYFLKTYYHRNRETLWAACRAVVVGGIIIALGLLMTILGYFDRDLTTRRDFCPVRRFPRSLSSAPSFHLQCTVQTPRIHFNGLPDGLQPIFNCFQSTLYNMTTGDEIVVIDASLRYKLKSMQYVGPVLMGLGTFLLIIACVITLESRDRHAQIIQEESSGYKTKREMINSATKFSLLPNEEADDMMKANHLDQNDRLLPQRTDRPSINSELELVKENHLKNQQNVKAEVHHVIGEEEEAGPSNRKSQSLRESLKRNGGQRFSLQKPPLPESGLLLSTIHLKKPKGPAPIAQFDSQLEIPLSSASCSTLGTSNYRS</sequence>
<comment type="subcellular location">
    <subcellularLocation>
        <location evidence="1">Membrane</location>
        <topology evidence="1">Multi-pass membrane protein</topology>
    </subcellularLocation>
</comment>
<dbReference type="PANTHER" id="PTHR31815:SF1">
    <property type="entry name" value="TRANSMEMBRANE PROTEIN 200C"/>
    <property type="match status" value="1"/>
</dbReference>
<feature type="region of interest" description="Disordered" evidence="6">
    <location>
        <begin position="276"/>
        <end position="311"/>
    </location>
</feature>
<keyword evidence="3 7" id="KW-0812">Transmembrane</keyword>
<dbReference type="WBParaSite" id="BXY_0952000.1">
    <property type="protein sequence ID" value="BXY_0952000.1"/>
    <property type="gene ID" value="BXY_0952000"/>
</dbReference>
<organism evidence="8 9">
    <name type="scientific">Bursaphelenchus xylophilus</name>
    <name type="common">Pinewood nematode worm</name>
    <name type="synonym">Aphelenchoides xylophilus</name>
    <dbReference type="NCBI Taxonomy" id="6326"/>
    <lineage>
        <taxon>Eukaryota</taxon>
        <taxon>Metazoa</taxon>
        <taxon>Ecdysozoa</taxon>
        <taxon>Nematoda</taxon>
        <taxon>Chromadorea</taxon>
        <taxon>Rhabditida</taxon>
        <taxon>Tylenchina</taxon>
        <taxon>Tylenchomorpha</taxon>
        <taxon>Aphelenchoidea</taxon>
        <taxon>Aphelenchoididae</taxon>
        <taxon>Bursaphelenchus</taxon>
    </lineage>
</organism>
<evidence type="ECO:0000256" key="1">
    <source>
        <dbReference type="ARBA" id="ARBA00004141"/>
    </source>
</evidence>
<dbReference type="Proteomes" id="UP000095284">
    <property type="component" value="Unplaced"/>
</dbReference>
<reference evidence="9" key="1">
    <citation type="submission" date="2016-11" db="UniProtKB">
        <authorList>
            <consortium name="WormBaseParasite"/>
        </authorList>
    </citation>
    <scope>IDENTIFICATION</scope>
</reference>
<evidence type="ECO:0000256" key="3">
    <source>
        <dbReference type="ARBA" id="ARBA00022692"/>
    </source>
</evidence>
<accession>A0A1I7S925</accession>
<feature type="transmembrane region" description="Helical" evidence="7">
    <location>
        <begin position="57"/>
        <end position="83"/>
    </location>
</feature>
<dbReference type="AlphaFoldDB" id="A0A1I7S925"/>
<evidence type="ECO:0000313" key="9">
    <source>
        <dbReference type="WBParaSite" id="BXY_0952000.1"/>
    </source>
</evidence>
<feature type="transmembrane region" description="Helical" evidence="7">
    <location>
        <begin position="165"/>
        <end position="186"/>
    </location>
</feature>
<protein>
    <submittedName>
        <fullName evidence="9">Col_cuticle_N domain-containing protein</fullName>
    </submittedName>
</protein>
<keyword evidence="5 7" id="KW-0472">Membrane</keyword>
<dbReference type="Pfam" id="PF10177">
    <property type="entry name" value="DUF2371"/>
    <property type="match status" value="1"/>
</dbReference>